<dbReference type="EMBL" id="MN881034">
    <property type="protein sequence ID" value="QLX47622.1"/>
    <property type="molecule type" value="Genomic_DNA"/>
</dbReference>
<keyword evidence="12 18" id="KW-1133">Transmembrane helix</keyword>
<reference evidence="20" key="1">
    <citation type="journal article" date="2020" name="Mitochondrial DNA Part B Resour">
        <title>Characterization of the complete mitochondrial genome of Caryopemon giganteus Pic (Coleoptera: Chrysomelidae: Bruchinae).</title>
        <authorList>
            <person name="Wu M."/>
            <person name="Qian X."/>
            <person name="Qin M."/>
            <person name="Tu T."/>
            <person name="Zhang R."/>
        </authorList>
    </citation>
    <scope>NUCLEOTIDE SEQUENCE</scope>
</reference>
<evidence type="ECO:0000256" key="1">
    <source>
        <dbReference type="ARBA" id="ARBA00003257"/>
    </source>
</evidence>
<feature type="transmembrane region" description="Helical" evidence="18">
    <location>
        <begin position="148"/>
        <end position="167"/>
    </location>
</feature>
<feature type="transmembrane region" description="Helical" evidence="18">
    <location>
        <begin position="197"/>
        <end position="218"/>
    </location>
</feature>
<feature type="domain" description="NADH:quinone oxidoreductase/Mrp antiporter transmembrane" evidence="19">
    <location>
        <begin position="23"/>
        <end position="285"/>
    </location>
</feature>
<evidence type="ECO:0000256" key="16">
    <source>
        <dbReference type="ARBA" id="ARBA00023136"/>
    </source>
</evidence>
<dbReference type="PANTHER" id="PTHR46552">
    <property type="entry name" value="NADH-UBIQUINONE OXIDOREDUCTASE CHAIN 2"/>
    <property type="match status" value="1"/>
</dbReference>
<evidence type="ECO:0000256" key="17">
    <source>
        <dbReference type="ARBA" id="ARBA00049551"/>
    </source>
</evidence>
<dbReference type="CTD" id="4536"/>
<dbReference type="GO" id="GO:0005743">
    <property type="term" value="C:mitochondrial inner membrane"/>
    <property type="evidence" value="ECO:0007669"/>
    <property type="project" value="UniProtKB-SubCell"/>
</dbReference>
<evidence type="ECO:0000256" key="3">
    <source>
        <dbReference type="ARBA" id="ARBA00007012"/>
    </source>
</evidence>
<evidence type="ECO:0000256" key="9">
    <source>
        <dbReference type="ARBA" id="ARBA00022792"/>
    </source>
</evidence>
<name>A0A7D6V4G7_9CUCU</name>
<feature type="transmembrane region" description="Helical" evidence="18">
    <location>
        <begin position="238"/>
        <end position="259"/>
    </location>
</feature>
<keyword evidence="7 18" id="KW-0679">Respiratory chain</keyword>
<evidence type="ECO:0000256" key="6">
    <source>
        <dbReference type="ARBA" id="ARBA00022448"/>
    </source>
</evidence>
<dbReference type="PRINTS" id="PR01436">
    <property type="entry name" value="NADHDHGNASE2"/>
</dbReference>
<protein>
    <recommendedName>
        <fullName evidence="5 18">NADH-ubiquinone oxidoreductase chain 2</fullName>
        <ecNumber evidence="4 18">7.1.1.2</ecNumber>
    </recommendedName>
</protein>
<evidence type="ECO:0000313" key="20">
    <source>
        <dbReference type="EMBL" id="QLX47622.1"/>
    </source>
</evidence>
<dbReference type="InterPro" id="IPR001750">
    <property type="entry name" value="ND/Mrp_TM"/>
</dbReference>
<dbReference type="GO" id="GO:0006120">
    <property type="term" value="P:mitochondrial electron transport, NADH to ubiquinone"/>
    <property type="evidence" value="ECO:0007669"/>
    <property type="project" value="InterPro"/>
</dbReference>
<geneLocation type="mitochondrion" evidence="20"/>
<comment type="similarity">
    <text evidence="3 18">Belongs to the complex I subunit 2 family.</text>
</comment>
<dbReference type="InterPro" id="IPR003917">
    <property type="entry name" value="NADH_UbQ_OxRdtase_chain2"/>
</dbReference>
<dbReference type="EC" id="7.1.1.2" evidence="4 18"/>
<feature type="transmembrane region" description="Helical" evidence="18">
    <location>
        <begin position="59"/>
        <end position="80"/>
    </location>
</feature>
<keyword evidence="11 18" id="KW-0249">Electron transport</keyword>
<gene>
    <name evidence="20" type="primary">ND2</name>
</gene>
<evidence type="ECO:0000256" key="4">
    <source>
        <dbReference type="ARBA" id="ARBA00012944"/>
    </source>
</evidence>
<sequence length="337" mass="38711">MLALYKILFSCTLILGTLMAISSYSWLSIWVGLEINLLSIIPLLINYKNSYPSEAAMKYFITQALASMLLLMSVILSMNLNESLPMDSFKSLIMILDSSLFIKMGAAPFHAWFPEVIEGINWTNSMILLTWQKLAPMVILMYNINLPLFLSWIVLFSSIIGGIYGMNQTSLRKILAYSSINHVGWMLSSMLNMNSVWFIYFLIYSIISANLIIIFWFFKIYFTKQLYLIFSAHKINGFTFALNFLSLGGLPPFLGFLPKWITVNFLVYSEFYWMTIILIMSTLITLFFYIRLTFSAMMISQSEMILYPNTLNNPSIFILNSISLMGLVTSTMILNIF</sequence>
<evidence type="ECO:0000256" key="2">
    <source>
        <dbReference type="ARBA" id="ARBA00004448"/>
    </source>
</evidence>
<evidence type="ECO:0000256" key="12">
    <source>
        <dbReference type="ARBA" id="ARBA00022989"/>
    </source>
</evidence>
<evidence type="ECO:0000256" key="10">
    <source>
        <dbReference type="ARBA" id="ARBA00022967"/>
    </source>
</evidence>
<feature type="transmembrane region" description="Helical" evidence="18">
    <location>
        <begin position="315"/>
        <end position="336"/>
    </location>
</feature>
<proteinExistence type="inferred from homology"/>
<keyword evidence="13 18" id="KW-0520">NAD</keyword>
<organism evidence="20">
    <name type="scientific">Caryopemon giganteus</name>
    <dbReference type="NCBI Taxonomy" id="2758555"/>
    <lineage>
        <taxon>Eukaryota</taxon>
        <taxon>Metazoa</taxon>
        <taxon>Ecdysozoa</taxon>
        <taxon>Arthropoda</taxon>
        <taxon>Hexapoda</taxon>
        <taxon>Insecta</taxon>
        <taxon>Pterygota</taxon>
        <taxon>Neoptera</taxon>
        <taxon>Endopterygota</taxon>
        <taxon>Coleoptera</taxon>
        <taxon>Polyphaga</taxon>
        <taxon>Cucujiformia</taxon>
        <taxon>Chrysomeloidea</taxon>
        <taxon>Chrysomelidae</taxon>
        <taxon>Bruchinae</taxon>
        <taxon>Caryopemini</taxon>
        <taxon>Caryopemon</taxon>
    </lineage>
</organism>
<comment type="subcellular location">
    <subcellularLocation>
        <location evidence="2 18">Mitochondrion inner membrane</location>
        <topology evidence="2 18">Multi-pass membrane protein</topology>
    </subcellularLocation>
</comment>
<keyword evidence="9 18" id="KW-0999">Mitochondrion inner membrane</keyword>
<evidence type="ECO:0000256" key="14">
    <source>
        <dbReference type="ARBA" id="ARBA00023075"/>
    </source>
</evidence>
<keyword evidence="16 18" id="KW-0472">Membrane</keyword>
<dbReference type="GeneID" id="58902523"/>
<keyword evidence="10 18" id="KW-1278">Translocase</keyword>
<feature type="transmembrane region" description="Helical" evidence="18">
    <location>
        <begin position="271"/>
        <end position="294"/>
    </location>
</feature>
<dbReference type="Pfam" id="PF00361">
    <property type="entry name" value="Proton_antipo_M"/>
    <property type="match status" value="1"/>
</dbReference>
<evidence type="ECO:0000256" key="18">
    <source>
        <dbReference type="RuleBase" id="RU003403"/>
    </source>
</evidence>
<evidence type="ECO:0000256" key="11">
    <source>
        <dbReference type="ARBA" id="ARBA00022982"/>
    </source>
</evidence>
<dbReference type="AlphaFoldDB" id="A0A7D6V4G7"/>
<comment type="function">
    <text evidence="1">Core subunit of the mitochondrial membrane respiratory chain NADH dehydrogenase (Complex I) that is believed to belong to the minimal assembly required for catalysis. Complex I functions in the transfer of electrons from NADH to the respiratory chain. The immediate electron acceptor for the enzyme is believed to be ubiquinone.</text>
</comment>
<keyword evidence="14 18" id="KW-0830">Ubiquinone</keyword>
<keyword evidence="15 18" id="KW-0496">Mitochondrion</keyword>
<evidence type="ECO:0000256" key="15">
    <source>
        <dbReference type="ARBA" id="ARBA00023128"/>
    </source>
</evidence>
<dbReference type="RefSeq" id="YP_009918397.1">
    <property type="nucleotide sequence ID" value="NC_050294.1"/>
</dbReference>
<dbReference type="GO" id="GO:0008137">
    <property type="term" value="F:NADH dehydrogenase (ubiquinone) activity"/>
    <property type="evidence" value="ECO:0007669"/>
    <property type="project" value="UniProtKB-EC"/>
</dbReference>
<evidence type="ECO:0000256" key="13">
    <source>
        <dbReference type="ARBA" id="ARBA00023027"/>
    </source>
</evidence>
<comment type="catalytic activity">
    <reaction evidence="17 18">
        <text>a ubiquinone + NADH + 5 H(+)(in) = a ubiquinol + NAD(+) + 4 H(+)(out)</text>
        <dbReference type="Rhea" id="RHEA:29091"/>
        <dbReference type="Rhea" id="RHEA-COMP:9565"/>
        <dbReference type="Rhea" id="RHEA-COMP:9566"/>
        <dbReference type="ChEBI" id="CHEBI:15378"/>
        <dbReference type="ChEBI" id="CHEBI:16389"/>
        <dbReference type="ChEBI" id="CHEBI:17976"/>
        <dbReference type="ChEBI" id="CHEBI:57540"/>
        <dbReference type="ChEBI" id="CHEBI:57945"/>
        <dbReference type="EC" id="7.1.1.2"/>
    </reaction>
</comment>
<evidence type="ECO:0000259" key="19">
    <source>
        <dbReference type="Pfam" id="PF00361"/>
    </source>
</evidence>
<accession>A0A7D6V4G7</accession>
<keyword evidence="6" id="KW-0813">Transport</keyword>
<evidence type="ECO:0000256" key="8">
    <source>
        <dbReference type="ARBA" id="ARBA00022692"/>
    </source>
</evidence>
<evidence type="ECO:0000256" key="7">
    <source>
        <dbReference type="ARBA" id="ARBA00022660"/>
    </source>
</evidence>
<dbReference type="PANTHER" id="PTHR46552:SF1">
    <property type="entry name" value="NADH-UBIQUINONE OXIDOREDUCTASE CHAIN 2"/>
    <property type="match status" value="1"/>
</dbReference>
<comment type="function">
    <text evidence="18">Core subunit of the mitochondrial membrane respiratory chain NADH dehydrogenase (Complex I) which catalyzes electron transfer from NADH through the respiratory chain, using ubiquinone as an electron acceptor. Essential for the catalytic activity and assembly of complex I.</text>
</comment>
<dbReference type="InterPro" id="IPR050175">
    <property type="entry name" value="Complex_I_Subunit_2"/>
</dbReference>
<keyword evidence="8 18" id="KW-0812">Transmembrane</keyword>
<evidence type="ECO:0000256" key="5">
    <source>
        <dbReference type="ARBA" id="ARBA00021008"/>
    </source>
</evidence>